<accession>A0A835RUS9</accession>
<evidence type="ECO:0008006" key="3">
    <source>
        <dbReference type="Google" id="ProtNLM"/>
    </source>
</evidence>
<evidence type="ECO:0000313" key="2">
    <source>
        <dbReference type="Proteomes" id="UP000636800"/>
    </source>
</evidence>
<organism evidence="1 2">
    <name type="scientific">Vanilla planifolia</name>
    <name type="common">Vanilla</name>
    <dbReference type="NCBI Taxonomy" id="51239"/>
    <lineage>
        <taxon>Eukaryota</taxon>
        <taxon>Viridiplantae</taxon>
        <taxon>Streptophyta</taxon>
        <taxon>Embryophyta</taxon>
        <taxon>Tracheophyta</taxon>
        <taxon>Spermatophyta</taxon>
        <taxon>Magnoliopsida</taxon>
        <taxon>Liliopsida</taxon>
        <taxon>Asparagales</taxon>
        <taxon>Orchidaceae</taxon>
        <taxon>Vanilloideae</taxon>
        <taxon>Vanilleae</taxon>
        <taxon>Vanilla</taxon>
    </lineage>
</organism>
<name>A0A835RUS9_VANPL</name>
<dbReference type="OrthoDB" id="1929779at2759"/>
<comment type="caution">
    <text evidence="1">The sequence shown here is derived from an EMBL/GenBank/DDBJ whole genome shotgun (WGS) entry which is preliminary data.</text>
</comment>
<dbReference type="Proteomes" id="UP000636800">
    <property type="component" value="Chromosome 2"/>
</dbReference>
<dbReference type="Gene3D" id="2.40.70.10">
    <property type="entry name" value="Acid Proteases"/>
    <property type="match status" value="1"/>
</dbReference>
<dbReference type="InterPro" id="IPR021109">
    <property type="entry name" value="Peptidase_aspartic_dom_sf"/>
</dbReference>
<dbReference type="AlphaFoldDB" id="A0A835RUS9"/>
<proteinExistence type="predicted"/>
<gene>
    <name evidence="1" type="ORF">HPP92_005896</name>
</gene>
<dbReference type="EMBL" id="JADCNL010000002">
    <property type="protein sequence ID" value="KAG0492498.1"/>
    <property type="molecule type" value="Genomic_DNA"/>
</dbReference>
<sequence length="125" mass="14350">MDLKKKAQLHIYLPTTIHLPEFEDVTIHALVDIGAEASLLQQVFIPKQFWLPLDTKTSLTDFMGRQVPVTHKVANIAVSIPNIHNNLTTYKFNFALLPLDFNTDCLIGLDNLVYFFSFQHSLLYF</sequence>
<evidence type="ECO:0000313" key="1">
    <source>
        <dbReference type="EMBL" id="KAG0492498.1"/>
    </source>
</evidence>
<protein>
    <recommendedName>
        <fullName evidence="3">Peptidase A2 domain-containing protein</fullName>
    </recommendedName>
</protein>
<keyword evidence="2" id="KW-1185">Reference proteome</keyword>
<reference evidence="1 2" key="1">
    <citation type="journal article" date="2020" name="Nat. Food">
        <title>A phased Vanilla planifolia genome enables genetic improvement of flavour and production.</title>
        <authorList>
            <person name="Hasing T."/>
            <person name="Tang H."/>
            <person name="Brym M."/>
            <person name="Khazi F."/>
            <person name="Huang T."/>
            <person name="Chambers A.H."/>
        </authorList>
    </citation>
    <scope>NUCLEOTIDE SEQUENCE [LARGE SCALE GENOMIC DNA]</scope>
    <source>
        <tissue evidence="1">Leaf</tissue>
    </source>
</reference>
<dbReference type="SUPFAM" id="SSF50630">
    <property type="entry name" value="Acid proteases"/>
    <property type="match status" value="1"/>
</dbReference>